<dbReference type="Proteomes" id="UP001300745">
    <property type="component" value="Unassembled WGS sequence"/>
</dbReference>
<organism evidence="2 3">
    <name type="scientific">Mycobacterium pinniadriaticum</name>
    <dbReference type="NCBI Taxonomy" id="2994102"/>
    <lineage>
        <taxon>Bacteria</taxon>
        <taxon>Bacillati</taxon>
        <taxon>Actinomycetota</taxon>
        <taxon>Actinomycetes</taxon>
        <taxon>Mycobacteriales</taxon>
        <taxon>Mycobacteriaceae</taxon>
        <taxon>Mycobacterium</taxon>
    </lineage>
</organism>
<proteinExistence type="predicted"/>
<sequence length="622" mass="66872">MGTAPGDPTPPADCGVTSTRKGASWPPRSPPKETMNNGKSNGEAARKARPSPILDRETVAIGGHEYSAEYPPDELNKLAARFVQDRGVDINGNGPCPACGLESIYSRAEDRYLHVDGSDNKRCWAHISSGCIEDGPLPPPSALDFLDNVQVPGRKVVVTRGSAITPRRIEWWETDIIVKGEINLLAARENSGKSTLAAAWAARETQAGGTVLWVGTEESREYAQVPRLIAAGADMGRVVFVDIDPTGAAAILGALQFPLDLPHIEDVIRRHQVTMIVLDPCKGLVPSDFKGNDDVAVRQYLEPIGALCNRTGVTLIGLAHFGKRDSRDPGKLLLGSIAWSQVARSVISVAEDPDTDTRVLTNTKANYSSQARSIEFRIVSQAIDTADGPAFMGAVEWIGDTAKDARQLLGEPHRADDPEEFDEHDYTADLKQSWLYRYLDDARKDQAQVRPKDAVALAADKGISRRTVFRLFETLANAGMAESVDSPGFPRVTHWRLAGDTTGPVMEPGDTTGTTGHDLQKQAGTTAELFDQAGTTAETPSDKAEQSSDSPVVPVVPSDSHDTPLGGITAETPGMTDRVKAILAKKPQQTQEGEVDAWPTTSRPQALIAGDDGYGLYPGDMT</sequence>
<dbReference type="SUPFAM" id="SSF52540">
    <property type="entry name" value="P-loop containing nucleoside triphosphate hydrolases"/>
    <property type="match status" value="1"/>
</dbReference>
<dbReference type="RefSeq" id="WP_266073872.1">
    <property type="nucleotide sequence ID" value="NZ_JAPJDO010000002.1"/>
</dbReference>
<dbReference type="EMBL" id="JAPJDO010000002">
    <property type="protein sequence ID" value="MCX2935695.1"/>
    <property type="molecule type" value="Genomic_DNA"/>
</dbReference>
<feature type="region of interest" description="Disordered" evidence="1">
    <location>
        <begin position="499"/>
        <end position="519"/>
    </location>
</feature>
<protein>
    <submittedName>
        <fullName evidence="2">AAA family ATPase</fullName>
    </submittedName>
</protein>
<dbReference type="InterPro" id="IPR027417">
    <property type="entry name" value="P-loop_NTPase"/>
</dbReference>
<dbReference type="Pfam" id="PF13481">
    <property type="entry name" value="AAA_25"/>
    <property type="match status" value="1"/>
</dbReference>
<feature type="region of interest" description="Disordered" evidence="1">
    <location>
        <begin position="535"/>
        <end position="572"/>
    </location>
</feature>
<comment type="caution">
    <text evidence="2">The sequence shown here is derived from an EMBL/GenBank/DDBJ whole genome shotgun (WGS) entry which is preliminary data.</text>
</comment>
<keyword evidence="3" id="KW-1185">Reference proteome</keyword>
<feature type="region of interest" description="Disordered" evidence="1">
    <location>
        <begin position="1"/>
        <end position="53"/>
    </location>
</feature>
<evidence type="ECO:0000313" key="3">
    <source>
        <dbReference type="Proteomes" id="UP001300745"/>
    </source>
</evidence>
<evidence type="ECO:0000313" key="2">
    <source>
        <dbReference type="EMBL" id="MCX2935695.1"/>
    </source>
</evidence>
<reference evidence="2 3" key="1">
    <citation type="submission" date="2022-11" db="EMBL/GenBank/DDBJ databases">
        <title>Mycobacterium sp. nov.</title>
        <authorList>
            <person name="Papic B."/>
            <person name="Spicic S."/>
            <person name="Duvnjak S."/>
        </authorList>
    </citation>
    <scope>NUCLEOTIDE SEQUENCE [LARGE SCALE GENOMIC DNA]</scope>
    <source>
        <strain evidence="2 3">CVI_P4</strain>
    </source>
</reference>
<feature type="compositionally biased region" description="Low complexity" evidence="1">
    <location>
        <begin position="547"/>
        <end position="558"/>
    </location>
</feature>
<gene>
    <name evidence="2" type="ORF">ORI27_03215</name>
</gene>
<name>A0ABT3S9W5_9MYCO</name>
<dbReference type="Gene3D" id="3.40.50.300">
    <property type="entry name" value="P-loop containing nucleotide triphosphate hydrolases"/>
    <property type="match status" value="1"/>
</dbReference>
<feature type="region of interest" description="Disordered" evidence="1">
    <location>
        <begin position="586"/>
        <end position="622"/>
    </location>
</feature>
<accession>A0ABT3S9W5</accession>
<evidence type="ECO:0000256" key="1">
    <source>
        <dbReference type="SAM" id="MobiDB-lite"/>
    </source>
</evidence>